<evidence type="ECO:0000313" key="4">
    <source>
        <dbReference type="Proteomes" id="UP000318878"/>
    </source>
</evidence>
<reference evidence="3 4" key="1">
    <citation type="submission" date="2019-02" db="EMBL/GenBank/DDBJ databases">
        <title>Deep-cultivation of Planctomycetes and their phenomic and genomic characterization uncovers novel biology.</title>
        <authorList>
            <person name="Wiegand S."/>
            <person name="Jogler M."/>
            <person name="Boedeker C."/>
            <person name="Pinto D."/>
            <person name="Vollmers J."/>
            <person name="Rivas-Marin E."/>
            <person name="Kohn T."/>
            <person name="Peeters S.H."/>
            <person name="Heuer A."/>
            <person name="Rast P."/>
            <person name="Oberbeckmann S."/>
            <person name="Bunk B."/>
            <person name="Jeske O."/>
            <person name="Meyerdierks A."/>
            <person name="Storesund J.E."/>
            <person name="Kallscheuer N."/>
            <person name="Luecker S."/>
            <person name="Lage O.M."/>
            <person name="Pohl T."/>
            <person name="Merkel B.J."/>
            <person name="Hornburger P."/>
            <person name="Mueller R.-W."/>
            <person name="Bruemmer F."/>
            <person name="Labrenz M."/>
            <person name="Spormann A.M."/>
            <person name="Op Den Camp H."/>
            <person name="Overmann J."/>
            <person name="Amann R."/>
            <person name="Jetten M.S.M."/>
            <person name="Mascher T."/>
            <person name="Medema M.H."/>
            <person name="Devos D.P."/>
            <person name="Kaster A.-K."/>
            <person name="Ovreas L."/>
            <person name="Rohde M."/>
            <person name="Galperin M.Y."/>
            <person name="Jogler C."/>
        </authorList>
    </citation>
    <scope>NUCLEOTIDE SEQUENCE [LARGE SCALE GENOMIC DNA]</scope>
    <source>
        <strain evidence="3 4">Enr8</strain>
    </source>
</reference>
<feature type="chain" id="PRO_5022798927" description="Prenyltransferase and squalene oxidase repeat protein" evidence="2">
    <location>
        <begin position="24"/>
        <end position="516"/>
    </location>
</feature>
<organism evidence="3 4">
    <name type="scientific">Blastopirellula retiformator</name>
    <dbReference type="NCBI Taxonomy" id="2527970"/>
    <lineage>
        <taxon>Bacteria</taxon>
        <taxon>Pseudomonadati</taxon>
        <taxon>Planctomycetota</taxon>
        <taxon>Planctomycetia</taxon>
        <taxon>Pirellulales</taxon>
        <taxon>Pirellulaceae</taxon>
        <taxon>Blastopirellula</taxon>
    </lineage>
</organism>
<accession>A0A5C5V0U6</accession>
<feature type="region of interest" description="Disordered" evidence="1">
    <location>
        <begin position="59"/>
        <end position="131"/>
    </location>
</feature>
<comment type="caution">
    <text evidence="3">The sequence shown here is derived from an EMBL/GenBank/DDBJ whole genome shotgun (WGS) entry which is preliminary data.</text>
</comment>
<evidence type="ECO:0000313" key="3">
    <source>
        <dbReference type="EMBL" id="TWT31573.1"/>
    </source>
</evidence>
<dbReference type="EMBL" id="SJPF01000004">
    <property type="protein sequence ID" value="TWT31573.1"/>
    <property type="molecule type" value="Genomic_DNA"/>
</dbReference>
<dbReference type="Proteomes" id="UP000318878">
    <property type="component" value="Unassembled WGS sequence"/>
</dbReference>
<proteinExistence type="predicted"/>
<keyword evidence="4" id="KW-1185">Reference proteome</keyword>
<evidence type="ECO:0008006" key="5">
    <source>
        <dbReference type="Google" id="ProtNLM"/>
    </source>
</evidence>
<keyword evidence="2" id="KW-0732">Signal</keyword>
<protein>
    <recommendedName>
        <fullName evidence="5">Prenyltransferase and squalene oxidase repeat protein</fullName>
    </recommendedName>
</protein>
<evidence type="ECO:0000256" key="2">
    <source>
        <dbReference type="SAM" id="SignalP"/>
    </source>
</evidence>
<name>A0A5C5V0U6_9BACT</name>
<dbReference type="InterPro" id="IPR008930">
    <property type="entry name" value="Terpenoid_cyclase/PrenylTrfase"/>
</dbReference>
<evidence type="ECO:0000256" key="1">
    <source>
        <dbReference type="SAM" id="MobiDB-lite"/>
    </source>
</evidence>
<dbReference type="SUPFAM" id="SSF48239">
    <property type="entry name" value="Terpenoid cyclases/Protein prenyltransferases"/>
    <property type="match status" value="1"/>
</dbReference>
<sequence length="516" mass="57076" precursor="true">MMRRRSTLLTLLAISGFCAPALADGLQLQSPSNSQESVDASGLTLEAPVLRIALKFGAEKEPQKTTLPQNDLPAPVAPLTAEEKEAAANAAEEPLLKLLPMKEPPAEIGSGVAPQEEMKSEPKSPASPVEPAQLPLEMPAEEMQPAEQTPAKQEPVVMKSIEPAPAPEKKPAEEPEPVELIPEAPPQKELTPEQIRLRGKIHRVLDAYYTMPVDVAKENAWATMHTMLPYGVDANVQVNGTPVNAIGWLCWNGKCKGYNLFYVERGRLGARQGVGVQGHHGQFLAMLAQSYVTPSYEIRVNNQAYRISDLIEFEKETCRPATELTFKLISLAYYLPVDAQWRSDDGQAWTIERLISEELKQPVIGAACGGTHRLMGLSYAVKKRELSGLPMDGHWGRAQAFLDDYYRYTFRLQNPDGSFSTDWFEGRAAKPDLQRRLQTSGHIAEWLAYSLTEEELTSPQMVKAIDYLATILERNPRMDWSIGPLGHGLHALSIYDQRVFGTPPGHRSAEVASKLP</sequence>
<dbReference type="AlphaFoldDB" id="A0A5C5V0U6"/>
<gene>
    <name evidence="3" type="ORF">Enr8_34950</name>
</gene>
<feature type="compositionally biased region" description="Low complexity" evidence="1">
    <location>
        <begin position="87"/>
        <end position="101"/>
    </location>
</feature>
<feature type="signal peptide" evidence="2">
    <location>
        <begin position="1"/>
        <end position="23"/>
    </location>
</feature>